<feature type="compositionally biased region" description="Basic residues" evidence="1">
    <location>
        <begin position="345"/>
        <end position="361"/>
    </location>
</feature>
<protein>
    <submittedName>
        <fullName evidence="2">Uncharacterized protein</fullName>
    </submittedName>
</protein>
<feature type="compositionally biased region" description="Polar residues" evidence="1">
    <location>
        <begin position="1"/>
        <end position="17"/>
    </location>
</feature>
<evidence type="ECO:0000256" key="1">
    <source>
        <dbReference type="SAM" id="MobiDB-lite"/>
    </source>
</evidence>
<sequence length="417" mass="49001">MLHTGSYSSTAVEPSSSVDHRINNSGYWDHDYHQHSPRTSPTPTLNDAPAGLQSSQRARKAVEYPGSEHLLRARGLRRQQTREHESENQQQLPHHLHTREEHDLAKALEDSFITETAHRLFLKNKQREEERVRKAQEEVLREQHRREVEKERERYHLEQFYLREKEKMERKQRRKERKAQQQQQQQQQHVSFATPTSSPTTPAPAPLVSSPSSTYSTSTSTSNSTEEISNPENKQLQRLERRFQLRRPSPDINDNPNTGREVYQNPFMQPASRPYFYSPTPSSPTATTSPTISLSTLPPWSPVSSTSYMRNDSHREKEIKQQEKEIERSKQKVNDWIGGGERARYRSSSRFRKETRRSRSRRRDDGYETVWEREERETRVGVDDWVYHDREEFRGTRRVGGGRKSVPWGNWGVGDEF</sequence>
<feature type="region of interest" description="Disordered" evidence="1">
    <location>
        <begin position="1"/>
        <end position="97"/>
    </location>
</feature>
<accession>A0AA40DUZ1</accession>
<evidence type="ECO:0000313" key="3">
    <source>
        <dbReference type="Proteomes" id="UP001172159"/>
    </source>
</evidence>
<feature type="compositionally biased region" description="Basic and acidic residues" evidence="1">
    <location>
        <begin position="18"/>
        <end position="34"/>
    </location>
</feature>
<organism evidence="2 3">
    <name type="scientific">Apiosordaria backusii</name>
    <dbReference type="NCBI Taxonomy" id="314023"/>
    <lineage>
        <taxon>Eukaryota</taxon>
        <taxon>Fungi</taxon>
        <taxon>Dikarya</taxon>
        <taxon>Ascomycota</taxon>
        <taxon>Pezizomycotina</taxon>
        <taxon>Sordariomycetes</taxon>
        <taxon>Sordariomycetidae</taxon>
        <taxon>Sordariales</taxon>
        <taxon>Lasiosphaeriaceae</taxon>
        <taxon>Apiosordaria</taxon>
    </lineage>
</organism>
<gene>
    <name evidence="2" type="ORF">B0T21DRAFT_426657</name>
</gene>
<dbReference type="EMBL" id="JAUKTV010000015">
    <property type="protein sequence ID" value="KAK0714412.1"/>
    <property type="molecule type" value="Genomic_DNA"/>
</dbReference>
<feature type="region of interest" description="Disordered" evidence="1">
    <location>
        <begin position="166"/>
        <end position="368"/>
    </location>
</feature>
<reference evidence="2" key="1">
    <citation type="submission" date="2023-06" db="EMBL/GenBank/DDBJ databases">
        <title>Genome-scale phylogeny and comparative genomics of the fungal order Sordariales.</title>
        <authorList>
            <consortium name="Lawrence Berkeley National Laboratory"/>
            <person name="Hensen N."/>
            <person name="Bonometti L."/>
            <person name="Westerberg I."/>
            <person name="Brannstrom I.O."/>
            <person name="Guillou S."/>
            <person name="Cros-Aarteil S."/>
            <person name="Calhoun S."/>
            <person name="Haridas S."/>
            <person name="Kuo A."/>
            <person name="Mondo S."/>
            <person name="Pangilinan J."/>
            <person name="Riley R."/>
            <person name="Labutti K."/>
            <person name="Andreopoulos B."/>
            <person name="Lipzen A."/>
            <person name="Chen C."/>
            <person name="Yanf M."/>
            <person name="Daum C."/>
            <person name="Ng V."/>
            <person name="Clum A."/>
            <person name="Steindorff A."/>
            <person name="Ohm R."/>
            <person name="Martin F."/>
            <person name="Silar P."/>
            <person name="Natvig D."/>
            <person name="Lalanne C."/>
            <person name="Gautier V."/>
            <person name="Ament-Velasquez S.L."/>
            <person name="Kruys A."/>
            <person name="Hutchinson M.I."/>
            <person name="Powell A.J."/>
            <person name="Barry K."/>
            <person name="Miller A.N."/>
            <person name="Grigoriev I.V."/>
            <person name="Debuchy R."/>
            <person name="Gladieux P."/>
            <person name="Thoren M.H."/>
            <person name="Johannesson H."/>
        </authorList>
    </citation>
    <scope>NUCLEOTIDE SEQUENCE</scope>
    <source>
        <strain evidence="2">CBS 540.89</strain>
    </source>
</reference>
<name>A0AA40DUZ1_9PEZI</name>
<comment type="caution">
    <text evidence="2">The sequence shown here is derived from an EMBL/GenBank/DDBJ whole genome shotgun (WGS) entry which is preliminary data.</text>
</comment>
<dbReference type="AlphaFoldDB" id="A0AA40DUZ1"/>
<feature type="compositionally biased region" description="Low complexity" evidence="1">
    <location>
        <begin position="180"/>
        <end position="233"/>
    </location>
</feature>
<feature type="compositionally biased region" description="Low complexity" evidence="1">
    <location>
        <begin position="278"/>
        <end position="298"/>
    </location>
</feature>
<feature type="compositionally biased region" description="Basic and acidic residues" evidence="1">
    <location>
        <begin position="311"/>
        <end position="333"/>
    </location>
</feature>
<keyword evidence="3" id="KW-1185">Reference proteome</keyword>
<proteinExistence type="predicted"/>
<dbReference type="Proteomes" id="UP001172159">
    <property type="component" value="Unassembled WGS sequence"/>
</dbReference>
<evidence type="ECO:0000313" key="2">
    <source>
        <dbReference type="EMBL" id="KAK0714412.1"/>
    </source>
</evidence>